<dbReference type="EMBL" id="AP011529">
    <property type="protein sequence ID" value="BAI79539.1"/>
    <property type="molecule type" value="Genomic_DNA"/>
</dbReference>
<sequence>MIKPYIKITLLLLIIFNSAFGDNSQPIKRLFPDISKLEGGENRWLTTAFIEEKSNQCYRLNKKYTYFGDNETVILDIKRKKVFKVDVDLYFCKNGLIANEIYENLLKSINSLYKQDIAVGDKGVIFADKIGQGFNANYTLLFVMNNFLVKIKSDDGFALVDFADYLEKSINSFIYNNLTHYLSDTVTLTFIKDGYISKKKEINIGNSLKNNIEIDGYVFDYKEKPIDNVNIKVENLGLVAKTDQNGFFRLKLDLGKKQYKLIKTKTFLEKIDLKDKNVNPLVYIKLINNNLYQNFLIDAKNKSVFIKVDNSYKLINTYNFSKHENRISFLLKCGEGVFNDCMLGIDFEIKGSGDVEGSWNLKGKKGVVSGVVLTKTEKTASKLSEYCDILKFKGDLEGQIVESTNELQEEKTLNMLYLDCSKIKKDYFLKSLTIRFPFNEKGAKIPLYSGSVESLNYILYDLIDYFKIIDNFATLSISKDNVGDGKYIVVIPEELRDLNVENSEIVLVKYDDNINLQAGKINSYFSHTNKDIVSFKNQITKDGKKDELIIVSFENVVGLLTDIEIVSEGLITLKWNLDPYDVYPAIAVFEKGKFLGNKINIQLDGFSKQLDLYFAGSNLMDKDKTFVILTINGEKYKVKVNNGD</sequence>
<evidence type="ECO:0000313" key="2">
    <source>
        <dbReference type="Proteomes" id="UP000001520"/>
    </source>
</evidence>
<dbReference type="AlphaFoldDB" id="D3PAB6"/>
<evidence type="ECO:0000313" key="1">
    <source>
        <dbReference type="EMBL" id="BAI79539.1"/>
    </source>
</evidence>
<gene>
    <name evidence="1" type="ordered locus">DEFDS_0027</name>
</gene>
<reference evidence="1 2" key="1">
    <citation type="journal article" date="2010" name="DNA Res.">
        <title>Bacterial lifestyle in a deep-sea hydrothermal vent chimney revealed by the genome sequence of the thermophilic bacterium Deferribacter desulfuricans SSM1.</title>
        <authorList>
            <person name="Takaki Y."/>
            <person name="Shimamura S."/>
            <person name="Nakagawa S."/>
            <person name="Fukuhara Y."/>
            <person name="Horikawa H."/>
            <person name="Ankai A."/>
            <person name="Harada T."/>
            <person name="Hosoyama A."/>
            <person name="Oguchi A."/>
            <person name="Fukui S."/>
            <person name="Fujita N."/>
            <person name="Takami H."/>
            <person name="Takai K."/>
        </authorList>
    </citation>
    <scope>NUCLEOTIDE SEQUENCE [LARGE SCALE GENOMIC DNA]</scope>
    <source>
        <strain evidence="2">DSM 14783 / JCM 11476 / NBRC 101012 / SSM1</strain>
    </source>
</reference>
<dbReference type="RefSeq" id="WP_013006787.1">
    <property type="nucleotide sequence ID" value="NC_013939.1"/>
</dbReference>
<dbReference type="SUPFAM" id="SSF49464">
    <property type="entry name" value="Carboxypeptidase regulatory domain-like"/>
    <property type="match status" value="1"/>
</dbReference>
<name>D3PAB6_DEFDS</name>
<dbReference type="OrthoDB" id="9770255at2"/>
<dbReference type="HOGENOM" id="CLU_406969_0_0_0"/>
<dbReference type="KEGG" id="ddf:DEFDS_0027"/>
<proteinExistence type="predicted"/>
<dbReference type="Proteomes" id="UP000001520">
    <property type="component" value="Chromosome"/>
</dbReference>
<keyword evidence="2" id="KW-1185">Reference proteome</keyword>
<accession>D3PAB6</accession>
<organism evidence="1 2">
    <name type="scientific">Deferribacter desulfuricans (strain DSM 14783 / JCM 11476 / NBRC 101012 / SSM1)</name>
    <dbReference type="NCBI Taxonomy" id="639282"/>
    <lineage>
        <taxon>Bacteria</taxon>
        <taxon>Pseudomonadati</taxon>
        <taxon>Deferribacterota</taxon>
        <taxon>Deferribacteres</taxon>
        <taxon>Deferribacterales</taxon>
        <taxon>Deferribacteraceae</taxon>
        <taxon>Deferribacter</taxon>
    </lineage>
</organism>
<dbReference type="STRING" id="639282.DEFDS_0027"/>
<dbReference type="eggNOG" id="ENOG5030VN6">
    <property type="taxonomic scope" value="Bacteria"/>
</dbReference>
<dbReference type="InterPro" id="IPR008969">
    <property type="entry name" value="CarboxyPept-like_regulatory"/>
</dbReference>
<protein>
    <submittedName>
        <fullName evidence="1">Uncharacterized protein</fullName>
    </submittedName>
</protein>